<keyword evidence="6 13" id="KW-0663">Pyridoxal phosphate</keyword>
<evidence type="ECO:0000256" key="15">
    <source>
        <dbReference type="PIRSR" id="PIRSR600821-52"/>
    </source>
</evidence>
<evidence type="ECO:0000256" key="9">
    <source>
        <dbReference type="ARBA" id="ARBA00023235"/>
    </source>
</evidence>
<evidence type="ECO:0000256" key="5">
    <source>
        <dbReference type="ARBA" id="ARBA00022692"/>
    </source>
</evidence>
<feature type="binding site" evidence="13 15">
    <location>
        <position position="140"/>
    </location>
    <ligand>
        <name>substrate</name>
    </ligand>
</feature>
<comment type="catalytic activity">
    <reaction evidence="1 13">
        <text>L-alanine = D-alanine</text>
        <dbReference type="Rhea" id="RHEA:20249"/>
        <dbReference type="ChEBI" id="CHEBI:57416"/>
        <dbReference type="ChEBI" id="CHEBI:57972"/>
        <dbReference type="EC" id="5.1.1.1"/>
    </reaction>
</comment>
<dbReference type="NCBIfam" id="TIGR00492">
    <property type="entry name" value="alr"/>
    <property type="match status" value="1"/>
</dbReference>
<feature type="active site" description="Proton acceptor; specific for D-alanine" evidence="13">
    <location>
        <position position="40"/>
    </location>
</feature>
<evidence type="ECO:0000256" key="12">
    <source>
        <dbReference type="ARBA" id="ARBA00061081"/>
    </source>
</evidence>
<dbReference type="InterPro" id="IPR011079">
    <property type="entry name" value="Ala_racemase_C"/>
</dbReference>
<evidence type="ECO:0000313" key="19">
    <source>
        <dbReference type="EMBL" id="MDT2691759.1"/>
    </source>
</evidence>
<dbReference type="AlphaFoldDB" id="A0A2K3QWT3"/>
<dbReference type="EMBL" id="JARPZN010000020">
    <property type="protein sequence ID" value="MDT2691759.1"/>
    <property type="molecule type" value="Genomic_DNA"/>
</dbReference>
<keyword evidence="10" id="KW-0046">Antibiotic resistance</keyword>
<dbReference type="GO" id="GO:0030632">
    <property type="term" value="P:D-alanine biosynthetic process"/>
    <property type="evidence" value="ECO:0007669"/>
    <property type="project" value="UniProtKB-UniRule"/>
</dbReference>
<dbReference type="SMART" id="SM01005">
    <property type="entry name" value="Ala_racemase_C"/>
    <property type="match status" value="1"/>
</dbReference>
<comment type="pathway">
    <text evidence="13">Amino-acid biosynthesis; D-alanine biosynthesis; D-alanine from L-alanine: step 1/1.</text>
</comment>
<evidence type="ECO:0000313" key="20">
    <source>
        <dbReference type="EMBL" id="QOG26123.1"/>
    </source>
</evidence>
<dbReference type="Gene3D" id="3.20.20.10">
    <property type="entry name" value="Alanine racemase"/>
    <property type="match status" value="1"/>
</dbReference>
<dbReference type="PANTHER" id="PTHR30511:SF0">
    <property type="entry name" value="ALANINE RACEMASE, CATABOLIC-RELATED"/>
    <property type="match status" value="1"/>
</dbReference>
<evidence type="ECO:0000313" key="18">
    <source>
        <dbReference type="EMBL" id="MDL4936191.1"/>
    </source>
</evidence>
<dbReference type="EMBL" id="JABXJK010000013">
    <property type="protein sequence ID" value="MBA0971894.1"/>
    <property type="molecule type" value="Genomic_DNA"/>
</dbReference>
<dbReference type="GO" id="GO:0009252">
    <property type="term" value="P:peptidoglycan biosynthetic process"/>
    <property type="evidence" value="ECO:0007669"/>
    <property type="project" value="TreeGrafter"/>
</dbReference>
<dbReference type="PROSITE" id="PS00395">
    <property type="entry name" value="ALANINE_RACEMASE"/>
    <property type="match status" value="1"/>
</dbReference>
<keyword evidence="8" id="KW-0472">Membrane</keyword>
<dbReference type="PANTHER" id="PTHR30511">
    <property type="entry name" value="ALANINE RACEMASE"/>
    <property type="match status" value="1"/>
</dbReference>
<protein>
    <recommendedName>
        <fullName evidence="13">Alanine racemase</fullName>
        <ecNumber evidence="13">5.1.1.1</ecNumber>
    </recommendedName>
</protein>
<dbReference type="EMBL" id="JASUBT010000007">
    <property type="protein sequence ID" value="MDL4936191.1"/>
    <property type="molecule type" value="Genomic_DNA"/>
</dbReference>
<dbReference type="InterPro" id="IPR000821">
    <property type="entry name" value="Ala_racemase"/>
</dbReference>
<organism evidence="17 22">
    <name type="scientific">Enterococcus gallinarum</name>
    <dbReference type="NCBI Taxonomy" id="1353"/>
    <lineage>
        <taxon>Bacteria</taxon>
        <taxon>Bacillati</taxon>
        <taxon>Bacillota</taxon>
        <taxon>Bacilli</taxon>
        <taxon>Lactobacillales</taxon>
        <taxon>Enterococcaceae</taxon>
        <taxon>Enterococcus</taxon>
    </lineage>
</organism>
<dbReference type="GO" id="GO:0008784">
    <property type="term" value="F:alanine racemase activity"/>
    <property type="evidence" value="ECO:0007669"/>
    <property type="project" value="UniProtKB-UniRule"/>
</dbReference>
<dbReference type="SUPFAM" id="SSF51419">
    <property type="entry name" value="PLP-binding barrel"/>
    <property type="match status" value="1"/>
</dbReference>
<dbReference type="Proteomes" id="UP000571857">
    <property type="component" value="Unassembled WGS sequence"/>
</dbReference>
<gene>
    <name evidence="18" type="primary">alr</name>
    <name evidence="20" type="ORF">EGM181_02020</name>
    <name evidence="17" type="ORF">HWH42_04665</name>
    <name evidence="19" type="ORF">P7E30_16415</name>
    <name evidence="18" type="ORF">QRX88_10745</name>
</gene>
<dbReference type="FunFam" id="2.40.37.10:FF:000006">
    <property type="entry name" value="Alanine racemase"/>
    <property type="match status" value="1"/>
</dbReference>
<evidence type="ECO:0000256" key="10">
    <source>
        <dbReference type="ARBA" id="ARBA00023251"/>
    </source>
</evidence>
<sequence length="373" mass="40833">MVVSIHRPTKAIINLEAIKENVENEVARLPKATDLFAVVKANGYGHGAIETATAALEGGASGFCVATVDEGIELREAGFSEPILVLGIVSVADIGLLSYYNLSFPVSTNEWLQEAAAFLQKNPVTNPLKVHLKVDTGMGRIGFISNEELLSAVKWLQEQSLFTWEGIFTHFATADQADDTYWQEQNQRFQTALACLPELPRYVHAGNSATALWHAEAIGNMVRYGIAMYGLNPSGTALPETYPLKPALSLVSELVQVKLLEKGAGIGYGETYITPQAEWIGTVPIGYADGWLRKMQGFSLLVAGEYCEIVGRVCMDQLMIRLPRSFPEGTKVTLIGEDNGQCITMQKVAEQLETIHYEVACTLSARVPREYKS</sequence>
<evidence type="ECO:0000313" key="22">
    <source>
        <dbReference type="Proteomes" id="UP000571857"/>
    </source>
</evidence>
<dbReference type="GO" id="GO:0030170">
    <property type="term" value="F:pyridoxal phosphate binding"/>
    <property type="evidence" value="ECO:0007669"/>
    <property type="project" value="UniProtKB-UniRule"/>
</dbReference>
<keyword evidence="9 13" id="KW-0413">Isomerase</keyword>
<evidence type="ECO:0000256" key="2">
    <source>
        <dbReference type="ARBA" id="ARBA00001933"/>
    </source>
</evidence>
<comment type="similarity">
    <text evidence="11">In the N-terminal section; belongs to the acyltransferase 3 family.</text>
</comment>
<evidence type="ECO:0000256" key="8">
    <source>
        <dbReference type="ARBA" id="ARBA00023136"/>
    </source>
</evidence>
<dbReference type="EMBL" id="CP050485">
    <property type="protein sequence ID" value="QOG26123.1"/>
    <property type="molecule type" value="Genomic_DNA"/>
</dbReference>
<keyword evidence="4" id="KW-1003">Cell membrane</keyword>
<evidence type="ECO:0000256" key="3">
    <source>
        <dbReference type="ARBA" id="ARBA00004651"/>
    </source>
</evidence>
<feature type="domain" description="Alanine racemase C-terminal" evidence="16">
    <location>
        <begin position="247"/>
        <end position="372"/>
    </location>
</feature>
<feature type="binding site" evidence="13 15">
    <location>
        <position position="315"/>
    </location>
    <ligand>
        <name>substrate</name>
    </ligand>
</feature>
<feature type="modified residue" description="N6-(pyridoxal phosphate)lysine" evidence="13 14">
    <location>
        <position position="40"/>
    </location>
</feature>
<dbReference type="GO" id="GO:0046677">
    <property type="term" value="P:response to antibiotic"/>
    <property type="evidence" value="ECO:0007669"/>
    <property type="project" value="UniProtKB-KW"/>
</dbReference>
<evidence type="ECO:0000256" key="1">
    <source>
        <dbReference type="ARBA" id="ARBA00000316"/>
    </source>
</evidence>
<reference evidence="17 22" key="2">
    <citation type="submission" date="2020-06" db="EMBL/GenBank/DDBJ databases">
        <title>Crossreactivity between MHC class I-restricted antigens from cancer cells and an enterococcal bacteriophage.</title>
        <authorList>
            <person name="Fluckiger A."/>
            <person name="Daillere R."/>
            <person name="Sassi M."/>
            <person name="Cattoir V."/>
            <person name="Kroemer G."/>
            <person name="Zitvogel L."/>
        </authorList>
    </citation>
    <scope>NUCLEOTIDE SEQUENCE [LARGE SCALE GENOMIC DNA]</scope>
    <source>
        <strain evidence="17 22">EG4</strain>
    </source>
</reference>
<dbReference type="FunFam" id="3.20.20.10:FF:000002">
    <property type="entry name" value="Alanine racemase"/>
    <property type="match status" value="1"/>
</dbReference>
<dbReference type="HAMAP" id="MF_01201">
    <property type="entry name" value="Ala_racemase"/>
    <property type="match status" value="1"/>
</dbReference>
<dbReference type="PRINTS" id="PR00992">
    <property type="entry name" value="ALARACEMASE"/>
</dbReference>
<dbReference type="RefSeq" id="WP_103300324.1">
    <property type="nucleotide sequence ID" value="NZ_CAKOCH010000003.1"/>
</dbReference>
<evidence type="ECO:0000313" key="23">
    <source>
        <dbReference type="Proteomes" id="UP001241571"/>
    </source>
</evidence>
<keyword evidence="5" id="KW-0812">Transmembrane</keyword>
<dbReference type="Proteomes" id="UP000516696">
    <property type="component" value="Chromosome"/>
</dbReference>
<evidence type="ECO:0000256" key="14">
    <source>
        <dbReference type="PIRSR" id="PIRSR600821-50"/>
    </source>
</evidence>
<dbReference type="Pfam" id="PF01168">
    <property type="entry name" value="Ala_racemase_N"/>
    <property type="match status" value="1"/>
</dbReference>
<evidence type="ECO:0000256" key="7">
    <source>
        <dbReference type="ARBA" id="ARBA00022989"/>
    </source>
</evidence>
<accession>A0A2K3QWT3</accession>
<dbReference type="InterPro" id="IPR020622">
    <property type="entry name" value="Ala_racemase_pyridoxalP-BS"/>
</dbReference>
<comment type="cofactor">
    <cofactor evidence="2 13 14">
        <name>pyridoxal 5'-phosphate</name>
        <dbReference type="ChEBI" id="CHEBI:597326"/>
    </cofactor>
</comment>
<evidence type="ECO:0000313" key="21">
    <source>
        <dbReference type="Proteomes" id="UP000516696"/>
    </source>
</evidence>
<dbReference type="Proteomes" id="UP001183682">
    <property type="component" value="Unassembled WGS sequence"/>
</dbReference>
<proteinExistence type="inferred from homology"/>
<dbReference type="InterPro" id="IPR029066">
    <property type="entry name" value="PLP-binding_barrel"/>
</dbReference>
<evidence type="ECO:0000256" key="4">
    <source>
        <dbReference type="ARBA" id="ARBA00022475"/>
    </source>
</evidence>
<comment type="similarity">
    <text evidence="13">Belongs to the alanine racemase family.</text>
</comment>
<dbReference type="GO" id="GO:0005829">
    <property type="term" value="C:cytosol"/>
    <property type="evidence" value="ECO:0007669"/>
    <property type="project" value="TreeGrafter"/>
</dbReference>
<evidence type="ECO:0000256" key="11">
    <source>
        <dbReference type="ARBA" id="ARBA00060905"/>
    </source>
</evidence>
<dbReference type="CDD" id="cd00430">
    <property type="entry name" value="PLPDE_III_AR"/>
    <property type="match status" value="1"/>
</dbReference>
<feature type="active site" description="Proton acceptor; specific for L-alanine" evidence="13">
    <location>
        <position position="268"/>
    </location>
</feature>
<evidence type="ECO:0000256" key="6">
    <source>
        <dbReference type="ARBA" id="ARBA00022898"/>
    </source>
</evidence>
<dbReference type="Gene3D" id="2.40.37.10">
    <property type="entry name" value="Lyase, Ornithine Decarboxylase, Chain A, domain 1"/>
    <property type="match status" value="1"/>
</dbReference>
<dbReference type="GO" id="GO:0005886">
    <property type="term" value="C:plasma membrane"/>
    <property type="evidence" value="ECO:0007669"/>
    <property type="project" value="UniProtKB-SubCell"/>
</dbReference>
<dbReference type="Pfam" id="PF00842">
    <property type="entry name" value="Ala_racemase_C"/>
    <property type="match status" value="1"/>
</dbReference>
<reference evidence="19" key="3">
    <citation type="submission" date="2023-03" db="EMBL/GenBank/DDBJ databases">
        <authorList>
            <person name="Shen W."/>
            <person name="Cai J."/>
        </authorList>
    </citation>
    <scope>NUCLEOTIDE SEQUENCE</scope>
    <source>
        <strain evidence="19">K69-2</strain>
    </source>
</reference>
<dbReference type="SUPFAM" id="SSF50621">
    <property type="entry name" value="Alanine racemase C-terminal domain-like"/>
    <property type="match status" value="1"/>
</dbReference>
<dbReference type="Proteomes" id="UP001241571">
    <property type="component" value="Unassembled WGS sequence"/>
</dbReference>
<evidence type="ECO:0000256" key="13">
    <source>
        <dbReference type="HAMAP-Rule" id="MF_01201"/>
    </source>
</evidence>
<reference evidence="20 21" key="1">
    <citation type="submission" date="2020-03" db="EMBL/GenBank/DDBJ databases">
        <title>Characterization of ganglioside-mimicking enterococci.</title>
        <authorList>
            <person name="Patry R.T."/>
            <person name="Nothaft H."/>
            <person name="Bridger R."/>
            <person name="Shajahan A."/>
            <person name="Huynh S."/>
            <person name="Sanchez S."/>
            <person name="Azadi P."/>
            <person name="Cooper K."/>
            <person name="Miller W.G."/>
            <person name="Parker C.T."/>
            <person name="Wells L."/>
            <person name="Szymanski C.M."/>
        </authorList>
    </citation>
    <scope>NUCLEOTIDE SEQUENCE [LARGE SCALE GENOMIC DNA]</scope>
    <source>
        <strain evidence="20 21">EGM181</strain>
    </source>
</reference>
<comment type="function">
    <text evidence="13">Catalyzes the interconversion of L-alanine and D-alanine. May also act on other amino acids.</text>
</comment>
<name>A0A2K3QWT3_ENTGA</name>
<dbReference type="EC" id="5.1.1.1" evidence="13"/>
<evidence type="ECO:0000313" key="17">
    <source>
        <dbReference type="EMBL" id="MBA0971894.1"/>
    </source>
</evidence>
<reference evidence="18 23" key="4">
    <citation type="submission" date="2023-06" db="EMBL/GenBank/DDBJ databases">
        <title>Acute promotion of culturable opportunistic pathogens and persistent increase of antibiotic resistance following antibiotic exposure in mouse gut microbiota.</title>
        <authorList>
            <person name="Li L."/>
            <person name="Wang B."/>
            <person name="Sun Y."/>
            <person name="Wang M."/>
            <person name="Xu H."/>
        </authorList>
    </citation>
    <scope>NUCLEOTIDE SEQUENCE [LARGE SCALE GENOMIC DNA]</scope>
    <source>
        <strain evidence="18 23">CRI2_2</strain>
    </source>
</reference>
<dbReference type="InterPro" id="IPR009006">
    <property type="entry name" value="Ala_racemase/Decarboxylase_C"/>
</dbReference>
<comment type="subcellular location">
    <subcellularLocation>
        <location evidence="3">Cell membrane</location>
        <topology evidence="3">Multi-pass membrane protein</topology>
    </subcellularLocation>
</comment>
<dbReference type="InterPro" id="IPR001608">
    <property type="entry name" value="Ala_racemase_N"/>
</dbReference>
<evidence type="ECO:0000259" key="16">
    <source>
        <dbReference type="SMART" id="SM01005"/>
    </source>
</evidence>
<keyword evidence="7" id="KW-1133">Transmembrane helix</keyword>
<comment type="similarity">
    <text evidence="12">In the C-terminal section; belongs to the alanine racemase family.</text>
</comment>